<reference evidence="2 3" key="1">
    <citation type="journal article" date="2012" name="J. Bacteriol.">
        <title>Complete Genome Sequence of the Fruiting Myxobacterium Corallococcus coralloides DSM 2259.</title>
        <authorList>
            <person name="Huntley S."/>
            <person name="Zhang Y."/>
            <person name="Treuner-Lange A."/>
            <person name="Kneip S."/>
            <person name="Sensen C.W."/>
            <person name="Sogaard-Andersen L."/>
        </authorList>
    </citation>
    <scope>NUCLEOTIDE SEQUENCE [LARGE SCALE GENOMIC DNA]</scope>
    <source>
        <strain evidence="3">ATCC 25202 / DSM 2259 / NBRC 100086 / M2</strain>
    </source>
</reference>
<dbReference type="STRING" id="1144275.COCOR_04547"/>
<sequence length="114" mass="11653">MAVQYDPSIITKHAQALYTKASGIIFAWSVIGFIAGLAMTTAMNTNAPGPIVVLGGLVVALIGAVFGRGRAFSLQLQAQVALCQVATEANTRRTANAVAAAVPSPAPESVNRAS</sequence>
<accession>H8MGS0</accession>
<proteinExistence type="predicted"/>
<evidence type="ECO:0000256" key="1">
    <source>
        <dbReference type="SAM" id="Phobius"/>
    </source>
</evidence>
<dbReference type="KEGG" id="ccx:COCOR_04547"/>
<keyword evidence="1" id="KW-0472">Membrane</keyword>
<name>H8MGS0_CORCM</name>
<keyword evidence="3" id="KW-1185">Reference proteome</keyword>
<gene>
    <name evidence="2" type="ordered locus">COCOR_04547</name>
</gene>
<evidence type="ECO:0000313" key="3">
    <source>
        <dbReference type="Proteomes" id="UP000007587"/>
    </source>
</evidence>
<organism evidence="2 3">
    <name type="scientific">Corallococcus coralloides (strain ATCC 25202 / DSM 2259 / NBRC 100086 / M2)</name>
    <name type="common">Myxococcus coralloides</name>
    <dbReference type="NCBI Taxonomy" id="1144275"/>
    <lineage>
        <taxon>Bacteria</taxon>
        <taxon>Pseudomonadati</taxon>
        <taxon>Myxococcota</taxon>
        <taxon>Myxococcia</taxon>
        <taxon>Myxococcales</taxon>
        <taxon>Cystobacterineae</taxon>
        <taxon>Myxococcaceae</taxon>
        <taxon>Corallococcus</taxon>
    </lineage>
</organism>
<dbReference type="AlphaFoldDB" id="H8MGS0"/>
<keyword evidence="1" id="KW-1133">Transmembrane helix</keyword>
<dbReference type="OrthoDB" id="5524944at2"/>
<protein>
    <submittedName>
        <fullName evidence="2">Uncharacterized protein</fullName>
    </submittedName>
</protein>
<dbReference type="RefSeq" id="WP_014397352.1">
    <property type="nucleotide sequence ID" value="NC_017030.1"/>
</dbReference>
<feature type="transmembrane region" description="Helical" evidence="1">
    <location>
        <begin position="21"/>
        <end position="43"/>
    </location>
</feature>
<keyword evidence="1" id="KW-0812">Transmembrane</keyword>
<feature type="transmembrane region" description="Helical" evidence="1">
    <location>
        <begin position="49"/>
        <end position="67"/>
    </location>
</feature>
<evidence type="ECO:0000313" key="2">
    <source>
        <dbReference type="EMBL" id="AFE05884.1"/>
    </source>
</evidence>
<dbReference type="HOGENOM" id="CLU_2116882_0_0_7"/>
<dbReference type="EMBL" id="CP003389">
    <property type="protein sequence ID" value="AFE05884.1"/>
    <property type="molecule type" value="Genomic_DNA"/>
</dbReference>
<dbReference type="Proteomes" id="UP000007587">
    <property type="component" value="Chromosome"/>
</dbReference>
<reference evidence="3" key="2">
    <citation type="submission" date="2012-03" db="EMBL/GenBank/DDBJ databases">
        <title>Genome sequence of the fruiting myxobacterium Corallococcus coralloides DSM 2259.</title>
        <authorList>
            <person name="Huntley S."/>
            <person name="Zhang Y."/>
            <person name="Treuner-Lange A."/>
            <person name="Sensen C.W."/>
            <person name="Sogaard-Andersen L."/>
        </authorList>
    </citation>
    <scope>NUCLEOTIDE SEQUENCE [LARGE SCALE GENOMIC DNA]</scope>
    <source>
        <strain evidence="3">ATCC 25202 / DSM 2259 / NBRC 100086 / M2</strain>
    </source>
</reference>
<dbReference type="InParanoid" id="H8MGS0"/>